<sequence>MKFLHFKSDFFISFISAVLLLDIFSCHSPSNKNNVARKKVTESAVEVIYVKTNGDIAAENMVLIPAGSFMMGGDGNEAADDELPKHKVKLKAFWMDEHEVTNAQFSKFVGATGYITTAERKPQWSQLKQQLPPGTPEPPDSLLKPASLVFTPPSHAVNLQDYGQWWSWMPGASWKHPDGKNSNIKGKENYPVVHISWEDATAYCKWVGKRLPTEAEWEYAARGGLYNNIYPWGNEHIDAGKPKANTWQGEFPNNNTLNDGFYNLAPVKCFKPNGYKLYDMAGNVWEWCADWYSANAYKNLPAVVNNPKGPVSSYDPEEPYAKKKVTRGGSFMCNDSYCSGYRSARRMKSSFDSGMSNLGFRCVRDK</sequence>
<dbReference type="Proteomes" id="UP000434850">
    <property type="component" value="Unassembled WGS sequence"/>
</dbReference>
<dbReference type="InterPro" id="IPR051043">
    <property type="entry name" value="Sulfatase_Mod_Factor_Kinase"/>
</dbReference>
<dbReference type="Pfam" id="PF03781">
    <property type="entry name" value="FGE-sulfatase"/>
    <property type="match status" value="1"/>
</dbReference>
<dbReference type="GO" id="GO:0120147">
    <property type="term" value="F:formylglycine-generating oxidase activity"/>
    <property type="evidence" value="ECO:0007669"/>
    <property type="project" value="TreeGrafter"/>
</dbReference>
<protein>
    <submittedName>
        <fullName evidence="2">SUMF1/EgtB/PvdO family nonheme iron enzyme</fullName>
    </submittedName>
</protein>
<evidence type="ECO:0000259" key="1">
    <source>
        <dbReference type="Pfam" id="PF03781"/>
    </source>
</evidence>
<gene>
    <name evidence="2" type="ORF">GO816_17890</name>
</gene>
<dbReference type="EMBL" id="WQLA01000008">
    <property type="protein sequence ID" value="MVN93007.1"/>
    <property type="molecule type" value="Genomic_DNA"/>
</dbReference>
<dbReference type="SUPFAM" id="SSF56436">
    <property type="entry name" value="C-type lectin-like"/>
    <property type="match status" value="1"/>
</dbReference>
<dbReference type="Gene3D" id="3.90.1580.10">
    <property type="entry name" value="paralog of FGE (formylglycine-generating enzyme)"/>
    <property type="match status" value="1"/>
</dbReference>
<dbReference type="InterPro" id="IPR042095">
    <property type="entry name" value="SUMF_sf"/>
</dbReference>
<proteinExistence type="predicted"/>
<dbReference type="PANTHER" id="PTHR23150">
    <property type="entry name" value="SULFATASE MODIFYING FACTOR 1, 2"/>
    <property type="match status" value="1"/>
</dbReference>
<evidence type="ECO:0000313" key="3">
    <source>
        <dbReference type="Proteomes" id="UP000434850"/>
    </source>
</evidence>
<accession>A0A6I4IDD9</accession>
<name>A0A6I4IDD9_9SPHI</name>
<feature type="domain" description="Sulfatase-modifying factor enzyme-like" evidence="1">
    <location>
        <begin position="58"/>
        <end position="364"/>
    </location>
</feature>
<dbReference type="InterPro" id="IPR016187">
    <property type="entry name" value="CTDL_fold"/>
</dbReference>
<reference evidence="2 3" key="1">
    <citation type="submission" date="2019-12" db="EMBL/GenBank/DDBJ databases">
        <title>Mucilaginibacter sp. HME9299 genome sequencing and assembly.</title>
        <authorList>
            <person name="Kang H."/>
            <person name="Kim H."/>
            <person name="Joh K."/>
        </authorList>
    </citation>
    <scope>NUCLEOTIDE SEQUENCE [LARGE SCALE GENOMIC DNA]</scope>
    <source>
        <strain evidence="2 3">HME9299</strain>
    </source>
</reference>
<dbReference type="AlphaFoldDB" id="A0A6I4IDD9"/>
<dbReference type="PANTHER" id="PTHR23150:SF19">
    <property type="entry name" value="FORMYLGLYCINE-GENERATING ENZYME"/>
    <property type="match status" value="1"/>
</dbReference>
<comment type="caution">
    <text evidence="2">The sequence shown here is derived from an EMBL/GenBank/DDBJ whole genome shotgun (WGS) entry which is preliminary data.</text>
</comment>
<evidence type="ECO:0000313" key="2">
    <source>
        <dbReference type="EMBL" id="MVN93007.1"/>
    </source>
</evidence>
<keyword evidence="3" id="KW-1185">Reference proteome</keyword>
<dbReference type="InterPro" id="IPR005532">
    <property type="entry name" value="SUMF_dom"/>
</dbReference>
<organism evidence="2 3">
    <name type="scientific">Mucilaginibacter aquatilis</name>
    <dbReference type="NCBI Taxonomy" id="1517760"/>
    <lineage>
        <taxon>Bacteria</taxon>
        <taxon>Pseudomonadati</taxon>
        <taxon>Bacteroidota</taxon>
        <taxon>Sphingobacteriia</taxon>
        <taxon>Sphingobacteriales</taxon>
        <taxon>Sphingobacteriaceae</taxon>
        <taxon>Mucilaginibacter</taxon>
    </lineage>
</organism>
<dbReference type="RefSeq" id="WP_157543326.1">
    <property type="nucleotide sequence ID" value="NZ_WQLA01000008.1"/>
</dbReference>
<dbReference type="OrthoDB" id="9773278at2"/>